<keyword evidence="14" id="KW-1185">Reference proteome</keyword>
<reference evidence="13 14" key="1">
    <citation type="submission" date="2019-08" db="EMBL/GenBank/DDBJ databases">
        <title>Draft genome analysis of Rheinheimera tangshanensis isolated from the roots of fresh rice plants (Oryza sativa).</title>
        <authorList>
            <person name="Yu Q."/>
            <person name="Qi Y."/>
            <person name="Zhang H."/>
            <person name="Pu J."/>
        </authorList>
    </citation>
    <scope>NUCLEOTIDE SEQUENCE [LARGE SCALE GENOMIC DNA]</scope>
    <source>
        <strain evidence="13 14">JA3-B52</strain>
    </source>
</reference>
<dbReference type="InterPro" id="IPR003921">
    <property type="entry name" value="Cell_synth_C"/>
</dbReference>
<comment type="function">
    <text evidence="1">Involved in endocytosis.</text>
</comment>
<comment type="caution">
    <text evidence="13">The sequence shown here is derived from an EMBL/GenBank/DDBJ whole genome shotgun (WGS) entry which is preliminary data.</text>
</comment>
<evidence type="ECO:0000256" key="6">
    <source>
        <dbReference type="ARBA" id="ARBA00022803"/>
    </source>
</evidence>
<evidence type="ECO:0000313" key="14">
    <source>
        <dbReference type="Proteomes" id="UP000321814"/>
    </source>
</evidence>
<dbReference type="RefSeq" id="WP_147904677.1">
    <property type="nucleotide sequence ID" value="NZ_BAAAGC010000005.1"/>
</dbReference>
<evidence type="ECO:0000256" key="10">
    <source>
        <dbReference type="SAM" id="MobiDB-lite"/>
    </source>
</evidence>
<evidence type="ECO:0000256" key="7">
    <source>
        <dbReference type="ARBA" id="ARBA00022916"/>
    </source>
</evidence>
<dbReference type="UniPathway" id="UPA00694"/>
<organism evidence="13 14">
    <name type="scientific">Rheinheimera tangshanensis</name>
    <dbReference type="NCBI Taxonomy" id="400153"/>
    <lineage>
        <taxon>Bacteria</taxon>
        <taxon>Pseudomonadati</taxon>
        <taxon>Pseudomonadota</taxon>
        <taxon>Gammaproteobacteria</taxon>
        <taxon>Chromatiales</taxon>
        <taxon>Chromatiaceae</taxon>
        <taxon>Rheinheimera</taxon>
    </lineage>
</organism>
<keyword evidence="7" id="KW-0135">Cellulose biosynthesis</keyword>
<evidence type="ECO:0000256" key="5">
    <source>
        <dbReference type="ARBA" id="ARBA00022737"/>
    </source>
</evidence>
<protein>
    <submittedName>
        <fullName evidence="13">Tetratricopeptide repeat protein</fullName>
    </submittedName>
</protein>
<dbReference type="EMBL" id="VRLR01000008">
    <property type="protein sequence ID" value="TXK79938.1"/>
    <property type="molecule type" value="Genomic_DNA"/>
</dbReference>
<evidence type="ECO:0000256" key="2">
    <source>
        <dbReference type="ARBA" id="ARBA00003476"/>
    </source>
</evidence>
<dbReference type="Proteomes" id="UP000321814">
    <property type="component" value="Unassembled WGS sequence"/>
</dbReference>
<dbReference type="GO" id="GO:0019867">
    <property type="term" value="C:outer membrane"/>
    <property type="evidence" value="ECO:0007669"/>
    <property type="project" value="InterPro"/>
</dbReference>
<evidence type="ECO:0000256" key="3">
    <source>
        <dbReference type="ARBA" id="ARBA00005186"/>
    </source>
</evidence>
<dbReference type="Pfam" id="PF13432">
    <property type="entry name" value="TPR_16"/>
    <property type="match status" value="2"/>
</dbReference>
<name>A0A5C8LWG5_9GAMM</name>
<gene>
    <name evidence="13" type="ORF">FU839_12780</name>
</gene>
<evidence type="ECO:0000313" key="13">
    <source>
        <dbReference type="EMBL" id="TXK79938.1"/>
    </source>
</evidence>
<feature type="chain" id="PRO_5022811830" evidence="11">
    <location>
        <begin position="20"/>
        <end position="1401"/>
    </location>
</feature>
<feature type="region of interest" description="Disordered" evidence="10">
    <location>
        <begin position="817"/>
        <end position="870"/>
    </location>
</feature>
<dbReference type="PRINTS" id="PR01441">
    <property type="entry name" value="CELLSNTHASEC"/>
</dbReference>
<dbReference type="PANTHER" id="PTHR23083:SF464">
    <property type="entry name" value="TETRATRICOPEPTIDE REPEAT DOMAIN 7, ISOFORM A"/>
    <property type="match status" value="1"/>
</dbReference>
<dbReference type="Pfam" id="PF14559">
    <property type="entry name" value="TPR_19"/>
    <property type="match status" value="1"/>
</dbReference>
<keyword evidence="4 11" id="KW-0732">Signal</keyword>
<dbReference type="InterPro" id="IPR011990">
    <property type="entry name" value="TPR-like_helical_dom_sf"/>
</dbReference>
<dbReference type="OrthoDB" id="7058953at2"/>
<sequence>MNKSMIALFLACYLAPGFAADDTSSFTALFEQAQFWQEKNRNDLAKDALQRILNADPQNKEAIYRMGMIAAREGDEEATQQWTNLLAQIAPADPRVKQLGAAKAVQAVDPATLAEARRLSSQGQYDAAIKRYQEVFGGVTPTLELSAEYYLTLAGTKGGIAEAKAQLNKLSQGASLNSSLRQAYAQVLSYDENTRRQGIELLSAMAATSPQSDSHWRQALLWLDASASDKKYYDQYMSVHPNDLEVINYFQSTLQRKKNNAVTNNRSRGYQALNTNKLKDAERLFKAAVAENAKDADAVAGLGLIRLKQQQFDEAKSYLAKAMALSPAKSKQWTEAYQSADFYAQMTQARRLMEQEQYERALNQVLPLTTTKTPRSFEAQILAAQLEHKQGKAEQALQRYNAVLQKDPSHVDAKLGLIAVLQSQGRWNDAERLAALLPEKDRNRVAYVSQAEVNKLRADAANTNDLLAEISLRRAMKLAPADPWVRLDLARLIARQGDDIRARTIVEPLQAASQSAESRYAAAMFASEQKRWLDVDRIMSSIPQSQRTPAMNALAAQSAARSKFSAVIQRASVGDQAGARQLLIDLHQSSALGAKVVGELANELVQANQTELAYQLVELDLMQELDEKAGDYIGHISVMNESGRSRQARELMTELMLRPDLTEENRRSLMGLQQGLAVREADQLRNSGQLALAYDLLAARLREAPENEELLLAMGRLYESGNKTTEADEIYNYVLKLNPANQQALSGAVNLALAQNDTDKAAQLLSRIDWNSAADPELLVMAARVSQAKGDDNEAAALLLKARKLAYQDASVWGSHTSSGANANPFREPAETASNPFRDKRLSKKQKPATTDIRPSWLPGQAISESQDSLTAASTSTDLFEQIDGMLLDLEQSTQTRVDADVVLRVREGSEGSSGLDSVETPLVVSTGVLGNDRAELSITPTSLNSGSVSGQDVNLFGRGAVVNAASGLSSRINGLAEVLDNVETSALAYYQAQDTFNKANARPETEVTLTEKQRLATLAETARLNFISAADFNFYDALGLTSQNLTGDQFAVINNSIASLLEARGYSDLGLIPTDLNNMETFRQEFAQLRGRLETILGDAQGALNTLAVSTGDPETQRQTGVALAVGYQGDWIDADVGTTPLGFEKTNVVGGVKLQPEVTKNTRVVLQGERRPVKDSLLAYAGTVDHVTGETWGAVTKNGGGVGLNFDNGKTGAYGSVAEHRYEGDNVESNKALSMEVGGYFRPALSMSEQLQLGVHVGYSSFDKNLSKFTFGHGGYFSPQDYVSVAFPVNYSFEMKDARFSVLLAPGFQSYSEDGNSLFPTDTAAQAALDLFYALGAIQQAGYAPSSKSGFGLSFGATGEYMPDPYLRVGGQLGFDSFGDYNETTFRLYMKYLIGGFND</sequence>
<evidence type="ECO:0000259" key="12">
    <source>
        <dbReference type="Pfam" id="PF05420"/>
    </source>
</evidence>
<dbReference type="InterPro" id="IPR051722">
    <property type="entry name" value="Endocytosis_PI4K-reg_protein"/>
</dbReference>
<dbReference type="GO" id="GO:0006011">
    <property type="term" value="P:UDP-alpha-D-glucose metabolic process"/>
    <property type="evidence" value="ECO:0007669"/>
    <property type="project" value="InterPro"/>
</dbReference>
<comment type="pathway">
    <text evidence="3">Glycan metabolism; bacterial cellulose biosynthesis.</text>
</comment>
<feature type="repeat" description="TPR" evidence="9">
    <location>
        <begin position="708"/>
        <end position="741"/>
    </location>
</feature>
<evidence type="ECO:0000256" key="8">
    <source>
        <dbReference type="ARBA" id="ARBA00038251"/>
    </source>
</evidence>
<evidence type="ECO:0000256" key="11">
    <source>
        <dbReference type="SAM" id="SignalP"/>
    </source>
</evidence>
<dbReference type="GO" id="GO:0030244">
    <property type="term" value="P:cellulose biosynthetic process"/>
    <property type="evidence" value="ECO:0007669"/>
    <property type="project" value="UniProtKB-KW"/>
</dbReference>
<dbReference type="SUPFAM" id="SSF48452">
    <property type="entry name" value="TPR-like"/>
    <property type="match status" value="2"/>
</dbReference>
<dbReference type="Pfam" id="PF05420">
    <property type="entry name" value="BCSC_C"/>
    <property type="match status" value="1"/>
</dbReference>
<dbReference type="SMART" id="SM00028">
    <property type="entry name" value="TPR"/>
    <property type="match status" value="5"/>
</dbReference>
<comment type="function">
    <text evidence="2">Required for maximal bacterial cellulose synthesis.</text>
</comment>
<dbReference type="Gene3D" id="1.25.40.10">
    <property type="entry name" value="Tetratricopeptide repeat domain"/>
    <property type="match status" value="4"/>
</dbReference>
<dbReference type="InterPro" id="IPR019734">
    <property type="entry name" value="TPR_rpt"/>
</dbReference>
<evidence type="ECO:0000256" key="4">
    <source>
        <dbReference type="ARBA" id="ARBA00022729"/>
    </source>
</evidence>
<keyword evidence="5" id="KW-0677">Repeat</keyword>
<proteinExistence type="inferred from homology"/>
<accession>A0A5C8LWG5</accession>
<dbReference type="InterPro" id="IPR008410">
    <property type="entry name" value="BCSC_C"/>
</dbReference>
<dbReference type="PANTHER" id="PTHR23083">
    <property type="entry name" value="TETRATRICOPEPTIDE REPEAT PROTEIN, TPR"/>
    <property type="match status" value="1"/>
</dbReference>
<keyword evidence="6 9" id="KW-0802">TPR repeat</keyword>
<feature type="repeat" description="TPR" evidence="9">
    <location>
        <begin position="296"/>
        <end position="329"/>
    </location>
</feature>
<dbReference type="PROSITE" id="PS50005">
    <property type="entry name" value="TPR"/>
    <property type="match status" value="2"/>
</dbReference>
<comment type="similarity">
    <text evidence="8">Belongs to the YPP1 family.</text>
</comment>
<evidence type="ECO:0000256" key="9">
    <source>
        <dbReference type="PROSITE-ProRule" id="PRU00339"/>
    </source>
</evidence>
<feature type="domain" description="Cellulose synthase operon C C-terminal" evidence="12">
    <location>
        <begin position="1103"/>
        <end position="1396"/>
    </location>
</feature>
<evidence type="ECO:0000256" key="1">
    <source>
        <dbReference type="ARBA" id="ARBA00002550"/>
    </source>
</evidence>
<feature type="signal peptide" evidence="11">
    <location>
        <begin position="1"/>
        <end position="19"/>
    </location>
</feature>